<proteinExistence type="inferred from homology"/>
<evidence type="ECO:0000256" key="16">
    <source>
        <dbReference type="ARBA" id="ARBA00022884"/>
    </source>
</evidence>
<dbReference type="CDD" id="cd22493">
    <property type="entry name" value="KH-I_IGF2BP1_rpt2"/>
    <property type="match status" value="1"/>
</dbReference>
<dbReference type="InterPro" id="IPR004087">
    <property type="entry name" value="KH_dom"/>
</dbReference>
<evidence type="ECO:0000256" key="15">
    <source>
        <dbReference type="ARBA" id="ARBA00022845"/>
    </source>
</evidence>
<comment type="caution">
    <text evidence="25">The sequence shown here is derived from an EMBL/GenBank/DDBJ whole genome shotgun (WGS) entry which is preliminary data.</text>
</comment>
<evidence type="ECO:0000256" key="21">
    <source>
        <dbReference type="PROSITE-ProRule" id="PRU00176"/>
    </source>
</evidence>
<dbReference type="Pfam" id="PF00013">
    <property type="entry name" value="KH_1"/>
    <property type="match status" value="4"/>
</dbReference>
<keyword evidence="18" id="KW-0966">Cell projection</keyword>
<protein>
    <recommendedName>
        <fullName evidence="9">Insulin-like growth factor 2 mRNA-binding protein 1</fullName>
    </recommendedName>
    <alternativeName>
        <fullName evidence="20">IGF-II mRNA-binding protein 1</fullName>
    </alternativeName>
    <alternativeName>
        <fullName evidence="19">VICKZ family member 1</fullName>
    </alternativeName>
</protein>
<evidence type="ECO:0000256" key="8">
    <source>
        <dbReference type="ARBA" id="ARBA00009094"/>
    </source>
</evidence>
<evidence type="ECO:0000256" key="17">
    <source>
        <dbReference type="ARBA" id="ARBA00023242"/>
    </source>
</evidence>
<feature type="coiled-coil region" evidence="22">
    <location>
        <begin position="703"/>
        <end position="744"/>
    </location>
</feature>
<keyword evidence="12" id="KW-0597">Phosphoprotein</keyword>
<evidence type="ECO:0000256" key="18">
    <source>
        <dbReference type="ARBA" id="ARBA00023273"/>
    </source>
</evidence>
<feature type="compositionally biased region" description="Low complexity" evidence="23">
    <location>
        <begin position="172"/>
        <end position="182"/>
    </location>
</feature>
<dbReference type="PANTHER" id="PTHR10288">
    <property type="entry name" value="KH DOMAIN CONTAINING RNA BINDING PROTEIN"/>
    <property type="match status" value="1"/>
</dbReference>
<dbReference type="InterPro" id="IPR035979">
    <property type="entry name" value="RBD_domain_sf"/>
</dbReference>
<evidence type="ECO:0000313" key="25">
    <source>
        <dbReference type="EMBL" id="KAL1277807.1"/>
    </source>
</evidence>
<keyword evidence="14" id="KW-0509">mRNA transport</keyword>
<keyword evidence="26" id="KW-1185">Reference proteome</keyword>
<feature type="region of interest" description="Disordered" evidence="23">
    <location>
        <begin position="154"/>
        <end position="194"/>
    </location>
</feature>
<evidence type="ECO:0000256" key="14">
    <source>
        <dbReference type="ARBA" id="ARBA00022816"/>
    </source>
</evidence>
<evidence type="ECO:0000259" key="24">
    <source>
        <dbReference type="PROSITE" id="PS50102"/>
    </source>
</evidence>
<evidence type="ECO:0000256" key="9">
    <source>
        <dbReference type="ARBA" id="ARBA00014056"/>
    </source>
</evidence>
<dbReference type="InterPro" id="IPR036612">
    <property type="entry name" value="KH_dom_type_1_sf"/>
</dbReference>
<evidence type="ECO:0000256" key="20">
    <source>
        <dbReference type="ARBA" id="ARBA00030731"/>
    </source>
</evidence>
<evidence type="ECO:0000256" key="12">
    <source>
        <dbReference type="ARBA" id="ARBA00022553"/>
    </source>
</evidence>
<sequence>MNKLYIGNLNENVTAEDLVKTFEDYKIPYSGQFLMKTGYAFVDCPDDQWAMKAIETFSGKVELHGKRIEVEHSVPKKQRTRKLQIRNIPPHLQWEVLDGLLAQYGTVENCEQVNTDSETAVVNVTYGTREQARQAIQKLNGYQFENNALRVSYIPDENSDTDSQRGPDNGRRPGYGPRGNSRQMSPGSGIPTKHQHADIPLRLLVPTQYVGAIIGKEGATIRNITKQTQSKIDVHRKENAGAAEKPISIHSTPEGCSAACRMILEIMNQEAKDTKTADEVPLKVLAHNNFVGRLIGKEGRNLKKVEQDTDTKITISPLQDLTLYNPERTITVKGSIEACCLAEQEIMKKVREAYDNDIAAMNQQTHLIPGLNLGAIGLFPPSSAMPPPALGNSVPGPPYGPIGASEQETVHVYIPAQAVGALIGKKGQHIKQLSRFAGASIKIAPAEAPDSKMRMVIVTGPPEAQFKAQGRIYGKLKEENFFGPKEEVKLETHIKVAAAAAGRVIGKGGKTVNELQNLTAAEVVVPREQTPDEQDQVIVKIIGHFYASQLAQRKIRDILTQVKQQQKGGTGAPQGPHPQGTSELGTPQGLAQEPRRKLLERSDPSFVKSCNTTELQETGEGEIMAPYLMDCRRKQKHIFRQLCVVDDMIQLLAGLESVDQLLNEPRPQNPGNEARSAWKALKAEYQERVQEVEGLISTLWVRMEEVQAKRKTLDTLLSALQIKKEECKEKERIAAKQNQRAEKQISFQLEDSIQAAQNAMNACDLRFSKLKDEVEKQQARISDWTILRDGLQTLVTVTHRNMQYRLLSVSSSELCLELLPRAAEKSLEPLRVSITMTTSDEFHLQVFQGIAGLVEEGVNGHLRQVSAALVEVMERYISQGEMLSEIQALHSRFAIDWCPAEKLLIFLKTATTVCHLMVEEGYPSHGRATLLSVRKDGILLDITDLQPSVQHPVLTEWLEYLSSSPNI</sequence>
<dbReference type="PROSITE" id="PS50084">
    <property type="entry name" value="KH_TYPE_1"/>
    <property type="match status" value="4"/>
</dbReference>
<evidence type="ECO:0000256" key="7">
    <source>
        <dbReference type="ARBA" id="ARBA00004624"/>
    </source>
</evidence>
<keyword evidence="11" id="KW-0963">Cytoplasm</keyword>
<dbReference type="Gene3D" id="3.30.1370.10">
    <property type="entry name" value="K Homology domain, type 1"/>
    <property type="match status" value="2"/>
</dbReference>
<evidence type="ECO:0000256" key="23">
    <source>
        <dbReference type="SAM" id="MobiDB-lite"/>
    </source>
</evidence>
<evidence type="ECO:0000256" key="22">
    <source>
        <dbReference type="SAM" id="Coils"/>
    </source>
</evidence>
<evidence type="ECO:0000256" key="5">
    <source>
        <dbReference type="ARBA" id="ARBA00004510"/>
    </source>
</evidence>
<dbReference type="Gene3D" id="3.30.310.210">
    <property type="match status" value="1"/>
</dbReference>
<evidence type="ECO:0000256" key="1">
    <source>
        <dbReference type="ARBA" id="ARBA00004123"/>
    </source>
</evidence>
<comment type="similarity">
    <text evidence="8">Belongs to the RRM IMP/VICKZ family.</text>
</comment>
<dbReference type="EMBL" id="JAYMGO010000003">
    <property type="protein sequence ID" value="KAL1277807.1"/>
    <property type="molecule type" value="Genomic_DNA"/>
</dbReference>
<keyword evidence="10" id="KW-0813">Transport</keyword>
<dbReference type="CDD" id="cd22490">
    <property type="entry name" value="KH-I_IGF2BP1_rpt1"/>
    <property type="match status" value="1"/>
</dbReference>
<dbReference type="Gene3D" id="3.30.70.330">
    <property type="match status" value="2"/>
</dbReference>
<keyword evidence="16 21" id="KW-0694">RNA-binding</keyword>
<dbReference type="Pfam" id="PF00076">
    <property type="entry name" value="RRM_1"/>
    <property type="match status" value="2"/>
</dbReference>
<dbReference type="Proteomes" id="UP001558613">
    <property type="component" value="Unassembled WGS sequence"/>
</dbReference>
<dbReference type="InterPro" id="IPR012677">
    <property type="entry name" value="Nucleotide-bd_a/b_plait_sf"/>
</dbReference>
<feature type="domain" description="RRM" evidence="24">
    <location>
        <begin position="81"/>
        <end position="156"/>
    </location>
</feature>
<accession>A0ABR3NLS1</accession>
<keyword evidence="22" id="KW-0175">Coiled coil</keyword>
<dbReference type="InterPro" id="IPR004088">
    <property type="entry name" value="KH_dom_type_1"/>
</dbReference>
<feature type="compositionally biased region" description="Basic and acidic residues" evidence="23">
    <location>
        <begin position="162"/>
        <end position="171"/>
    </location>
</feature>
<evidence type="ECO:0000256" key="10">
    <source>
        <dbReference type="ARBA" id="ARBA00022448"/>
    </source>
</evidence>
<keyword evidence="15" id="KW-0810">Translation regulation</keyword>
<dbReference type="SUPFAM" id="SSF54928">
    <property type="entry name" value="RNA-binding domain, RBD"/>
    <property type="match status" value="1"/>
</dbReference>
<dbReference type="SUPFAM" id="SSF54791">
    <property type="entry name" value="Eukaryotic type KH-domain (KH-domain type I)"/>
    <property type="match status" value="4"/>
</dbReference>
<dbReference type="InterPro" id="IPR000504">
    <property type="entry name" value="RRM_dom"/>
</dbReference>
<reference evidence="25 26" key="1">
    <citation type="submission" date="2023-09" db="EMBL/GenBank/DDBJ databases">
        <authorList>
            <person name="Wang M."/>
        </authorList>
    </citation>
    <scope>NUCLEOTIDE SEQUENCE [LARGE SCALE GENOMIC DNA]</scope>
    <source>
        <strain evidence="25">GT-2023</strain>
        <tissue evidence="25">Liver</tissue>
    </source>
</reference>
<dbReference type="CDD" id="cd22496">
    <property type="entry name" value="KH-I_IGF2BP1_rpt3"/>
    <property type="match status" value="1"/>
</dbReference>
<evidence type="ECO:0000256" key="4">
    <source>
        <dbReference type="ARBA" id="ARBA00004486"/>
    </source>
</evidence>
<dbReference type="InterPro" id="IPR034837">
    <property type="entry name" value="IGF2BP1_RRM1"/>
</dbReference>
<dbReference type="CDD" id="cd12630">
    <property type="entry name" value="RRM2_IGF2BP3"/>
    <property type="match status" value="1"/>
</dbReference>
<organism evidence="25 26">
    <name type="scientific">Cirrhinus molitorella</name>
    <name type="common">mud carp</name>
    <dbReference type="NCBI Taxonomy" id="172907"/>
    <lineage>
        <taxon>Eukaryota</taxon>
        <taxon>Metazoa</taxon>
        <taxon>Chordata</taxon>
        <taxon>Craniata</taxon>
        <taxon>Vertebrata</taxon>
        <taxon>Euteleostomi</taxon>
        <taxon>Actinopterygii</taxon>
        <taxon>Neopterygii</taxon>
        <taxon>Teleostei</taxon>
        <taxon>Ostariophysi</taxon>
        <taxon>Cypriniformes</taxon>
        <taxon>Cyprinidae</taxon>
        <taxon>Labeoninae</taxon>
        <taxon>Labeonini</taxon>
        <taxon>Cirrhinus</taxon>
    </lineage>
</organism>
<evidence type="ECO:0000256" key="6">
    <source>
        <dbReference type="ARBA" id="ARBA00004556"/>
    </source>
</evidence>
<evidence type="ECO:0000256" key="11">
    <source>
        <dbReference type="ARBA" id="ARBA00022490"/>
    </source>
</evidence>
<evidence type="ECO:0000256" key="19">
    <source>
        <dbReference type="ARBA" id="ARBA00029880"/>
    </source>
</evidence>
<dbReference type="SMART" id="SM00360">
    <property type="entry name" value="RRM"/>
    <property type="match status" value="2"/>
</dbReference>
<keyword evidence="17" id="KW-0539">Nucleus</keyword>
<dbReference type="CDD" id="cd12625">
    <property type="entry name" value="RRM1_IGF2BP1"/>
    <property type="match status" value="1"/>
</dbReference>
<dbReference type="SMART" id="SM00322">
    <property type="entry name" value="KH"/>
    <property type="match status" value="4"/>
</dbReference>
<dbReference type="Pfam" id="PF15556">
    <property type="entry name" value="Zwint"/>
    <property type="match status" value="1"/>
</dbReference>
<evidence type="ECO:0000256" key="13">
    <source>
        <dbReference type="ARBA" id="ARBA00022737"/>
    </source>
</evidence>
<dbReference type="InterPro" id="IPR029092">
    <property type="entry name" value="Zwint-1"/>
</dbReference>
<evidence type="ECO:0000313" key="26">
    <source>
        <dbReference type="Proteomes" id="UP001558613"/>
    </source>
</evidence>
<keyword evidence="13" id="KW-0677">Repeat</keyword>
<dbReference type="PROSITE" id="PS50102">
    <property type="entry name" value="RRM"/>
    <property type="match status" value="2"/>
</dbReference>
<evidence type="ECO:0000256" key="2">
    <source>
        <dbReference type="ARBA" id="ARBA00004201"/>
    </source>
</evidence>
<evidence type="ECO:0000256" key="3">
    <source>
        <dbReference type="ARBA" id="ARBA00004210"/>
    </source>
</evidence>
<feature type="region of interest" description="Disordered" evidence="23">
    <location>
        <begin position="561"/>
        <end position="595"/>
    </location>
</feature>
<comment type="subcellular location">
    <subcellularLocation>
        <location evidence="4">Cell projection</location>
        <location evidence="4">Filopodium</location>
    </subcellularLocation>
    <subcellularLocation>
        <location evidence="7">Cell projection</location>
        <location evidence="7">Growth cone</location>
    </subcellularLocation>
    <subcellularLocation>
        <location evidence="5">Cell projection</location>
        <location evidence="5">Lamellipodium</location>
    </subcellularLocation>
    <subcellularLocation>
        <location evidence="2">Cytoplasm</location>
        <location evidence="2">P-body</location>
    </subcellularLocation>
    <subcellularLocation>
        <location evidence="3">Cytoplasm</location>
        <location evidence="3">Stress granule</location>
    </subcellularLocation>
    <subcellularLocation>
        <location evidence="6">Cytoplasm</location>
        <location evidence="6">Perinuclear region</location>
    </subcellularLocation>
    <subcellularLocation>
        <location evidence="1">Nucleus</location>
    </subcellularLocation>
</comment>
<name>A0ABR3NLS1_9TELE</name>
<dbReference type="CDD" id="cd22499">
    <property type="entry name" value="KH-I_IGF2BP1_rpt4"/>
    <property type="match status" value="1"/>
</dbReference>
<gene>
    <name evidence="25" type="ORF">QQF64_024480</name>
</gene>
<feature type="domain" description="RRM" evidence="24">
    <location>
        <begin position="2"/>
        <end position="75"/>
    </location>
</feature>